<comment type="caution">
    <text evidence="3">The sequence shown here is derived from an EMBL/GenBank/DDBJ whole genome shotgun (WGS) entry which is preliminary data.</text>
</comment>
<dbReference type="PANTHER" id="PTHR46797">
    <property type="entry name" value="HTH-TYPE TRANSCRIPTIONAL REGULATOR"/>
    <property type="match status" value="1"/>
</dbReference>
<dbReference type="SMART" id="SM00530">
    <property type="entry name" value="HTH_XRE"/>
    <property type="match status" value="1"/>
</dbReference>
<dbReference type="Pfam" id="PF07883">
    <property type="entry name" value="Cupin_2"/>
    <property type="match status" value="1"/>
</dbReference>
<reference evidence="3 4" key="1">
    <citation type="submission" date="2021-01" db="EMBL/GenBank/DDBJ databases">
        <title>Whole genome shotgun sequence of Actinoplanes couchii NBRC 106145.</title>
        <authorList>
            <person name="Komaki H."/>
            <person name="Tamura T."/>
        </authorList>
    </citation>
    <scope>NUCLEOTIDE SEQUENCE [LARGE SCALE GENOMIC DNA]</scope>
    <source>
        <strain evidence="3 4">NBRC 106145</strain>
    </source>
</reference>
<sequence>MEPALQQLLDDIGPRLHRIRQDRGLTLEELAAATGISVSTLSRLEAGKRRPTLDLLLPLATTYRMALEQMIGAPMTGDPRIHLTPHHRQTRTRLDSVVIPLTTYPGRLQVFKQILSPSAEPPILVTHPGHAFFYVLAGTVRLLVADQERLLKPGETADFDAGLPHWFGPADRTAAEVLHLFGPHGDRFTPSALPVV</sequence>
<dbReference type="PROSITE" id="PS50943">
    <property type="entry name" value="HTH_CROC1"/>
    <property type="match status" value="1"/>
</dbReference>
<dbReference type="SUPFAM" id="SSF51182">
    <property type="entry name" value="RmlC-like cupins"/>
    <property type="match status" value="1"/>
</dbReference>
<dbReference type="InterPro" id="IPR001387">
    <property type="entry name" value="Cro/C1-type_HTH"/>
</dbReference>
<name>A0ABQ3XF42_9ACTN</name>
<dbReference type="CDD" id="cd02209">
    <property type="entry name" value="cupin_XRE_C"/>
    <property type="match status" value="1"/>
</dbReference>
<evidence type="ECO:0000313" key="4">
    <source>
        <dbReference type="Proteomes" id="UP000612282"/>
    </source>
</evidence>
<keyword evidence="1" id="KW-0238">DNA-binding</keyword>
<accession>A0ABQ3XF42</accession>
<dbReference type="EMBL" id="BOMG01000065">
    <property type="protein sequence ID" value="GID57107.1"/>
    <property type="molecule type" value="Genomic_DNA"/>
</dbReference>
<dbReference type="PANTHER" id="PTHR46797:SF1">
    <property type="entry name" value="METHYLPHOSPHONATE SYNTHASE"/>
    <property type="match status" value="1"/>
</dbReference>
<organism evidence="3 4">
    <name type="scientific">Actinoplanes couchii</name>
    <dbReference type="NCBI Taxonomy" id="403638"/>
    <lineage>
        <taxon>Bacteria</taxon>
        <taxon>Bacillati</taxon>
        <taxon>Actinomycetota</taxon>
        <taxon>Actinomycetes</taxon>
        <taxon>Micromonosporales</taxon>
        <taxon>Micromonosporaceae</taxon>
        <taxon>Actinoplanes</taxon>
    </lineage>
</organism>
<keyword evidence="4" id="KW-1185">Reference proteome</keyword>
<dbReference type="Gene3D" id="1.10.260.40">
    <property type="entry name" value="lambda repressor-like DNA-binding domains"/>
    <property type="match status" value="1"/>
</dbReference>
<dbReference type="InterPro" id="IPR014710">
    <property type="entry name" value="RmlC-like_jellyroll"/>
</dbReference>
<dbReference type="Pfam" id="PF01381">
    <property type="entry name" value="HTH_3"/>
    <property type="match status" value="1"/>
</dbReference>
<dbReference type="SUPFAM" id="SSF47413">
    <property type="entry name" value="lambda repressor-like DNA-binding domains"/>
    <property type="match status" value="1"/>
</dbReference>
<gene>
    <name evidence="3" type="ORF">Aco03nite_055110</name>
</gene>
<proteinExistence type="predicted"/>
<dbReference type="InterPro" id="IPR050807">
    <property type="entry name" value="TransReg_Diox_bact_type"/>
</dbReference>
<dbReference type="CDD" id="cd00093">
    <property type="entry name" value="HTH_XRE"/>
    <property type="match status" value="1"/>
</dbReference>
<feature type="domain" description="HTH cro/C1-type" evidence="2">
    <location>
        <begin position="16"/>
        <end position="70"/>
    </location>
</feature>
<dbReference type="InterPro" id="IPR011051">
    <property type="entry name" value="RmlC_Cupin_sf"/>
</dbReference>
<dbReference type="Gene3D" id="2.60.120.10">
    <property type="entry name" value="Jelly Rolls"/>
    <property type="match status" value="1"/>
</dbReference>
<dbReference type="InterPro" id="IPR010982">
    <property type="entry name" value="Lambda_DNA-bd_dom_sf"/>
</dbReference>
<evidence type="ECO:0000256" key="1">
    <source>
        <dbReference type="ARBA" id="ARBA00023125"/>
    </source>
</evidence>
<evidence type="ECO:0000313" key="3">
    <source>
        <dbReference type="EMBL" id="GID57107.1"/>
    </source>
</evidence>
<evidence type="ECO:0000259" key="2">
    <source>
        <dbReference type="PROSITE" id="PS50943"/>
    </source>
</evidence>
<dbReference type="InterPro" id="IPR013096">
    <property type="entry name" value="Cupin_2"/>
</dbReference>
<protein>
    <submittedName>
        <fullName evidence="3">XRE family transcriptional regulator</fullName>
    </submittedName>
</protein>
<dbReference type="RefSeq" id="WP_203799401.1">
    <property type="nucleotide sequence ID" value="NZ_BAAAQE010000092.1"/>
</dbReference>
<dbReference type="Proteomes" id="UP000612282">
    <property type="component" value="Unassembled WGS sequence"/>
</dbReference>